<dbReference type="SUPFAM" id="SSF69742">
    <property type="entry name" value="Glutamyl tRNA-reductase catalytic, N-terminal domain"/>
    <property type="match status" value="1"/>
</dbReference>
<dbReference type="Proteomes" id="UP000598146">
    <property type="component" value="Unassembled WGS sequence"/>
</dbReference>
<name>A0A931CBK7_9ACTN</name>
<dbReference type="Pfam" id="PF00745">
    <property type="entry name" value="GlutR_dimer"/>
    <property type="match status" value="1"/>
</dbReference>
<dbReference type="InterPro" id="IPR015896">
    <property type="entry name" value="4pyrrol_synth_GluRdtase_dimer"/>
</dbReference>
<comment type="subunit">
    <text evidence="8">Homodimer.</text>
</comment>
<dbReference type="Gene3D" id="3.40.50.720">
    <property type="entry name" value="NAD(P)-binding Rossmann-like Domain"/>
    <property type="match status" value="1"/>
</dbReference>
<dbReference type="NCBIfam" id="TIGR01035">
    <property type="entry name" value="hemA"/>
    <property type="match status" value="1"/>
</dbReference>
<dbReference type="GO" id="GO:0019353">
    <property type="term" value="P:protoporphyrinogen IX biosynthetic process from glutamate"/>
    <property type="evidence" value="ECO:0007669"/>
    <property type="project" value="TreeGrafter"/>
</dbReference>
<feature type="active site" description="Nucleophile" evidence="8 9">
    <location>
        <position position="50"/>
    </location>
</feature>
<evidence type="ECO:0000259" key="15">
    <source>
        <dbReference type="Pfam" id="PF01488"/>
    </source>
</evidence>
<feature type="site" description="Important for activity" evidence="8 12">
    <location>
        <position position="99"/>
    </location>
</feature>
<dbReference type="PIRSF" id="PIRSF000445">
    <property type="entry name" value="4pyrrol_synth_GluRdtase"/>
    <property type="match status" value="1"/>
</dbReference>
<proteinExistence type="inferred from homology"/>
<organism evidence="17 18">
    <name type="scientific">Actinoplanes aureus</name>
    <dbReference type="NCBI Taxonomy" id="2792083"/>
    <lineage>
        <taxon>Bacteria</taxon>
        <taxon>Bacillati</taxon>
        <taxon>Actinomycetota</taxon>
        <taxon>Actinomycetes</taxon>
        <taxon>Micromonosporales</taxon>
        <taxon>Micromonosporaceae</taxon>
        <taxon>Actinoplanes</taxon>
    </lineage>
</organism>
<dbReference type="GO" id="GO:0050661">
    <property type="term" value="F:NADP binding"/>
    <property type="evidence" value="ECO:0007669"/>
    <property type="project" value="InterPro"/>
</dbReference>
<comment type="miscellaneous">
    <text evidence="8">During catalysis, the active site Cys acts as a nucleophile attacking the alpha-carbonyl group of tRNA-bound glutamate with the formation of a thioester intermediate between enzyme and glutamate, and the concomitant release of tRNA(Glu). The thioester intermediate is finally reduced by direct hydride transfer from NADPH, to form the product GSA.</text>
</comment>
<dbReference type="NCBIfam" id="NF000744">
    <property type="entry name" value="PRK00045.1-3"/>
    <property type="match status" value="1"/>
</dbReference>
<feature type="domain" description="Quinate/shikimate 5-dehydrogenase/glutamyl-tRNA reductase" evidence="15">
    <location>
        <begin position="175"/>
        <end position="303"/>
    </location>
</feature>
<dbReference type="InterPro" id="IPR036453">
    <property type="entry name" value="GluRdtase_dimer_dom_sf"/>
</dbReference>
<keyword evidence="6 8" id="KW-0627">Porphyrin biosynthesis</keyword>
<dbReference type="InterPro" id="IPR036343">
    <property type="entry name" value="GluRdtase_N_sf"/>
</dbReference>
<evidence type="ECO:0000256" key="5">
    <source>
        <dbReference type="ARBA" id="ARBA00023002"/>
    </source>
</evidence>
<dbReference type="SUPFAM" id="SSF69075">
    <property type="entry name" value="Glutamyl tRNA-reductase dimerization domain"/>
    <property type="match status" value="1"/>
</dbReference>
<feature type="domain" description="Glutamyl-tRNA reductase N-terminal" evidence="16">
    <location>
        <begin position="6"/>
        <end position="156"/>
    </location>
</feature>
<dbReference type="InterPro" id="IPR000343">
    <property type="entry name" value="4pyrrol_synth_GluRdtase"/>
</dbReference>
<comment type="function">
    <text evidence="8">Catalyzes the NADPH-dependent reduction of glutamyl-tRNA(Glu) to glutamate 1-semialdehyde (GSA).</text>
</comment>
<dbReference type="PANTHER" id="PTHR43013:SF1">
    <property type="entry name" value="GLUTAMYL-TRNA REDUCTASE"/>
    <property type="match status" value="1"/>
</dbReference>
<dbReference type="InterPro" id="IPR036291">
    <property type="entry name" value="NAD(P)-bd_dom_sf"/>
</dbReference>
<evidence type="ECO:0000256" key="12">
    <source>
        <dbReference type="PIRSR" id="PIRSR000445-4"/>
    </source>
</evidence>
<comment type="pathway">
    <text evidence="1 8 13">Porphyrin-containing compound metabolism; protoporphyrin-IX biosynthesis; 5-aminolevulinate from L-glutamyl-tRNA(Glu): step 1/2.</text>
</comment>
<dbReference type="InterPro" id="IPR006151">
    <property type="entry name" value="Shikm_DH/Glu-tRNA_Rdtase"/>
</dbReference>
<sequence length="434" mass="45785">MNLLSIGASYRTADVAVLERLAIAETAVPDLLQKLVAQPYVGEAVVLSTCNRVEVYAAVSGFHGGLSDICNVLSEHSGIPASELAGHLYVHYGEAAVQHSFRVSSGLDSMVVGEAQILGQLRDSYHAATEVDSAGRLLHELMQQALRVGKRAHAETGIDRAGQSVVTAALDVAADHLGGDLTGRSALVIGAGAMGALSVATLTRTGVGPLRITNRSVERADRLAEAYGAVAVPFENLESVLGEVDIVVSATASTEPVLTRDLLQKTLARKDDKLVVLDLAVPRDVAPDAGDLPGLVVVDIDGLAASRRALPAAAETAAVEQIVSSEVDNFLAWLRGAEIAPTVAALRTRAEEVVSAEMRKLVARRPDFTEEQRADVSRTLHRVVQQLLHSPTVRVRQLAAEPGGDQYAALLRELFDLDVPLATQANAVPEIGGK</sequence>
<dbReference type="Pfam" id="PF01488">
    <property type="entry name" value="Shikimate_DH"/>
    <property type="match status" value="1"/>
</dbReference>
<comment type="catalytic activity">
    <reaction evidence="7 8 13">
        <text>(S)-4-amino-5-oxopentanoate + tRNA(Glu) + NADP(+) = L-glutamyl-tRNA(Glu) + NADPH + H(+)</text>
        <dbReference type="Rhea" id="RHEA:12344"/>
        <dbReference type="Rhea" id="RHEA-COMP:9663"/>
        <dbReference type="Rhea" id="RHEA-COMP:9680"/>
        <dbReference type="ChEBI" id="CHEBI:15378"/>
        <dbReference type="ChEBI" id="CHEBI:57501"/>
        <dbReference type="ChEBI" id="CHEBI:57783"/>
        <dbReference type="ChEBI" id="CHEBI:58349"/>
        <dbReference type="ChEBI" id="CHEBI:78442"/>
        <dbReference type="ChEBI" id="CHEBI:78520"/>
        <dbReference type="EC" id="1.2.1.70"/>
    </reaction>
</comment>
<comment type="similarity">
    <text evidence="2 8 13">Belongs to the glutamyl-tRNA reductase family.</text>
</comment>
<dbReference type="EC" id="1.2.1.70" evidence="3 8"/>
<dbReference type="CDD" id="cd05213">
    <property type="entry name" value="NAD_bind_Glutamyl_tRNA_reduct"/>
    <property type="match status" value="1"/>
</dbReference>
<gene>
    <name evidence="8" type="primary">hemA</name>
    <name evidence="17" type="ORF">I4J89_36325</name>
</gene>
<evidence type="ECO:0000256" key="2">
    <source>
        <dbReference type="ARBA" id="ARBA00005916"/>
    </source>
</evidence>
<feature type="binding site" evidence="8 11">
    <location>
        <begin position="190"/>
        <end position="195"/>
    </location>
    <ligand>
        <name>NADP(+)</name>
        <dbReference type="ChEBI" id="CHEBI:58349"/>
    </ligand>
</feature>
<evidence type="ECO:0000256" key="3">
    <source>
        <dbReference type="ARBA" id="ARBA00012970"/>
    </source>
</evidence>
<dbReference type="GO" id="GO:0008883">
    <property type="term" value="F:glutamyl-tRNA reductase activity"/>
    <property type="evidence" value="ECO:0007669"/>
    <property type="project" value="UniProtKB-UniRule"/>
</dbReference>
<comment type="domain">
    <text evidence="8">Possesses an unusual extended V-shaped dimeric structure with each monomer consisting of three distinct domains arranged along a curved 'spinal' alpha-helix. The N-terminal catalytic domain specifically recognizes the glutamate moiety of the substrate. The second domain is the NADPH-binding domain, and the third C-terminal domain is responsible for dimerization.</text>
</comment>
<dbReference type="InterPro" id="IPR015895">
    <property type="entry name" value="4pyrrol_synth_GluRdtase_N"/>
</dbReference>
<evidence type="ECO:0000313" key="17">
    <source>
        <dbReference type="EMBL" id="MBG0566930.1"/>
    </source>
</evidence>
<dbReference type="EMBL" id="JADQTO010000023">
    <property type="protein sequence ID" value="MBG0566930.1"/>
    <property type="molecule type" value="Genomic_DNA"/>
</dbReference>
<keyword evidence="18" id="KW-1185">Reference proteome</keyword>
<feature type="domain" description="Tetrapyrrole biosynthesis glutamyl-tRNA reductase dimerisation" evidence="14">
    <location>
        <begin position="319"/>
        <end position="417"/>
    </location>
</feature>
<evidence type="ECO:0000313" key="18">
    <source>
        <dbReference type="Proteomes" id="UP000598146"/>
    </source>
</evidence>
<reference evidence="17" key="1">
    <citation type="submission" date="2020-11" db="EMBL/GenBank/DDBJ databases">
        <title>Isolation and identification of active actinomycetes.</title>
        <authorList>
            <person name="Sun X."/>
        </authorList>
    </citation>
    <scope>NUCLEOTIDE SEQUENCE</scope>
    <source>
        <strain evidence="17">NEAU-A11</strain>
    </source>
</reference>
<evidence type="ECO:0000259" key="16">
    <source>
        <dbReference type="Pfam" id="PF05201"/>
    </source>
</evidence>
<protein>
    <recommendedName>
        <fullName evidence="3 8">Glutamyl-tRNA reductase</fullName>
        <shortName evidence="8">GluTR</shortName>
        <ecNumber evidence="3 8">1.2.1.70</ecNumber>
    </recommendedName>
</protein>
<evidence type="ECO:0000256" key="11">
    <source>
        <dbReference type="PIRSR" id="PIRSR000445-3"/>
    </source>
</evidence>
<evidence type="ECO:0000256" key="8">
    <source>
        <dbReference type="HAMAP-Rule" id="MF_00087"/>
    </source>
</evidence>
<comment type="caution">
    <text evidence="17">The sequence shown here is derived from an EMBL/GenBank/DDBJ whole genome shotgun (WGS) entry which is preliminary data.</text>
</comment>
<feature type="binding site" evidence="8 10">
    <location>
        <position position="120"/>
    </location>
    <ligand>
        <name>substrate</name>
    </ligand>
</feature>
<evidence type="ECO:0000256" key="7">
    <source>
        <dbReference type="ARBA" id="ARBA00047464"/>
    </source>
</evidence>
<feature type="binding site" evidence="8 10">
    <location>
        <begin position="114"/>
        <end position="116"/>
    </location>
    <ligand>
        <name>substrate</name>
    </ligand>
</feature>
<evidence type="ECO:0000256" key="6">
    <source>
        <dbReference type="ARBA" id="ARBA00023244"/>
    </source>
</evidence>
<dbReference type="SUPFAM" id="SSF51735">
    <property type="entry name" value="NAD(P)-binding Rossmann-fold domains"/>
    <property type="match status" value="1"/>
</dbReference>
<evidence type="ECO:0000256" key="13">
    <source>
        <dbReference type="RuleBase" id="RU000584"/>
    </source>
</evidence>
<dbReference type="HAMAP" id="MF_00087">
    <property type="entry name" value="Glu_tRNA_reductase"/>
    <property type="match status" value="1"/>
</dbReference>
<dbReference type="Pfam" id="PF05201">
    <property type="entry name" value="GlutR_N"/>
    <property type="match status" value="1"/>
</dbReference>
<keyword evidence="5 8" id="KW-0560">Oxidoreductase</keyword>
<dbReference type="AlphaFoldDB" id="A0A931CBK7"/>
<dbReference type="Gene3D" id="3.30.460.30">
    <property type="entry name" value="Glutamyl-tRNA reductase, N-terminal domain"/>
    <property type="match status" value="1"/>
</dbReference>
<dbReference type="RefSeq" id="WP_196418695.1">
    <property type="nucleotide sequence ID" value="NZ_JADQTO010000023.1"/>
</dbReference>
<accession>A0A931CBK7</accession>
<evidence type="ECO:0000256" key="1">
    <source>
        <dbReference type="ARBA" id="ARBA00005059"/>
    </source>
</evidence>
<evidence type="ECO:0000256" key="9">
    <source>
        <dbReference type="PIRSR" id="PIRSR000445-1"/>
    </source>
</evidence>
<dbReference type="PANTHER" id="PTHR43013">
    <property type="entry name" value="GLUTAMYL-TRNA REDUCTASE"/>
    <property type="match status" value="1"/>
</dbReference>
<evidence type="ECO:0000256" key="4">
    <source>
        <dbReference type="ARBA" id="ARBA00022857"/>
    </source>
</evidence>
<feature type="binding site" evidence="8 10">
    <location>
        <begin position="49"/>
        <end position="52"/>
    </location>
    <ligand>
        <name>substrate</name>
    </ligand>
</feature>
<keyword evidence="4 8" id="KW-0521">NADP</keyword>
<evidence type="ECO:0000256" key="10">
    <source>
        <dbReference type="PIRSR" id="PIRSR000445-2"/>
    </source>
</evidence>
<dbReference type="FunFam" id="3.30.460.30:FF:000001">
    <property type="entry name" value="Glutamyl-tRNA reductase"/>
    <property type="match status" value="1"/>
</dbReference>
<evidence type="ECO:0000259" key="14">
    <source>
        <dbReference type="Pfam" id="PF00745"/>
    </source>
</evidence>
<feature type="binding site" evidence="8 10">
    <location>
        <position position="109"/>
    </location>
    <ligand>
        <name>substrate</name>
    </ligand>
</feature>